<dbReference type="PROSITE" id="PS51421">
    <property type="entry name" value="RAS"/>
    <property type="match status" value="1"/>
</dbReference>
<dbReference type="PRINTS" id="PR00449">
    <property type="entry name" value="RASTRNSFRMNG"/>
</dbReference>
<dbReference type="FunFam" id="3.40.50.300:FF:001423">
    <property type="entry name" value="Ras family GTPase"/>
    <property type="match status" value="1"/>
</dbReference>
<dbReference type="InterPro" id="IPR001806">
    <property type="entry name" value="Small_GTPase"/>
</dbReference>
<evidence type="ECO:0000256" key="1">
    <source>
        <dbReference type="ARBA" id="ARBA00022741"/>
    </source>
</evidence>
<dbReference type="PANTHER" id="PTHR24070">
    <property type="entry name" value="RAS, DI-RAS, AND RHEB FAMILY MEMBERS OF SMALL GTPASE SUPERFAMILY"/>
    <property type="match status" value="1"/>
</dbReference>
<dbReference type="InterPro" id="IPR027417">
    <property type="entry name" value="P-loop_NTPase"/>
</dbReference>
<dbReference type="InterPro" id="IPR020849">
    <property type="entry name" value="Small_GTPase_Ras-type"/>
</dbReference>
<dbReference type="InterPro" id="IPR005225">
    <property type="entry name" value="Small_GTP-bd"/>
</dbReference>
<dbReference type="CDD" id="cd00876">
    <property type="entry name" value="Ras"/>
    <property type="match status" value="1"/>
</dbReference>
<dbReference type="GO" id="GO:0016020">
    <property type="term" value="C:membrane"/>
    <property type="evidence" value="ECO:0007669"/>
    <property type="project" value="InterPro"/>
</dbReference>
<gene>
    <name evidence="3" type="ORF">LGLO00237_LOCUS26579</name>
</gene>
<dbReference type="SMART" id="SM00173">
    <property type="entry name" value="RAS"/>
    <property type="match status" value="1"/>
</dbReference>
<dbReference type="SMART" id="SM00175">
    <property type="entry name" value="RAB"/>
    <property type="match status" value="1"/>
</dbReference>
<dbReference type="EMBL" id="HBIV01037274">
    <property type="protein sequence ID" value="CAE0674805.1"/>
    <property type="molecule type" value="Transcribed_RNA"/>
</dbReference>
<reference evidence="3" key="1">
    <citation type="submission" date="2021-01" db="EMBL/GenBank/DDBJ databases">
        <authorList>
            <person name="Corre E."/>
            <person name="Pelletier E."/>
            <person name="Niang G."/>
            <person name="Scheremetjew M."/>
            <person name="Finn R."/>
            <person name="Kale V."/>
            <person name="Holt S."/>
            <person name="Cochrane G."/>
            <person name="Meng A."/>
            <person name="Brown T."/>
            <person name="Cohen L."/>
        </authorList>
    </citation>
    <scope>NUCLEOTIDE SEQUENCE</scope>
    <source>
        <strain evidence="3">CCCM811</strain>
    </source>
</reference>
<dbReference type="PROSITE" id="PS51419">
    <property type="entry name" value="RAB"/>
    <property type="match status" value="1"/>
</dbReference>
<dbReference type="Gene3D" id="3.40.50.300">
    <property type="entry name" value="P-loop containing nucleotide triphosphate hydrolases"/>
    <property type="match status" value="1"/>
</dbReference>
<evidence type="ECO:0000313" key="3">
    <source>
        <dbReference type="EMBL" id="CAE0674805.1"/>
    </source>
</evidence>
<sequence length="207" mass="23779">MTLAVVERKLVVLGSGGVGKSALTQRFILDIQVSDYDPTIEDWYRKQEVVDTVPVTLNVLDTAGQVDFQTMKDGWIRDGEGFMIVYSLCDRESFCNALALREEILRTKNKNETPIVLVGNMCDLADRKREVSRDEAVKVAKRWDCPYYETSSVNSINTDACFHELVRTIRRIENEDRTTALMLRRALPEGGMRKRKRRKTRKLCTII</sequence>
<dbReference type="NCBIfam" id="TIGR00231">
    <property type="entry name" value="small_GTP"/>
    <property type="match status" value="1"/>
</dbReference>
<dbReference type="SMART" id="SM00174">
    <property type="entry name" value="RHO"/>
    <property type="match status" value="1"/>
</dbReference>
<dbReference type="SUPFAM" id="SSF52540">
    <property type="entry name" value="P-loop containing nucleoside triphosphate hydrolases"/>
    <property type="match status" value="1"/>
</dbReference>
<keyword evidence="1" id="KW-0547">Nucleotide-binding</keyword>
<organism evidence="3">
    <name type="scientific">Lotharella globosa</name>
    <dbReference type="NCBI Taxonomy" id="91324"/>
    <lineage>
        <taxon>Eukaryota</taxon>
        <taxon>Sar</taxon>
        <taxon>Rhizaria</taxon>
        <taxon>Cercozoa</taxon>
        <taxon>Chlorarachniophyceae</taxon>
        <taxon>Lotharella</taxon>
    </lineage>
</organism>
<dbReference type="AlphaFoldDB" id="A0A7S3Z7Z6"/>
<proteinExistence type="predicted"/>
<keyword evidence="2" id="KW-0342">GTP-binding</keyword>
<evidence type="ECO:0000256" key="2">
    <source>
        <dbReference type="ARBA" id="ARBA00023134"/>
    </source>
</evidence>
<dbReference type="GO" id="GO:0005525">
    <property type="term" value="F:GTP binding"/>
    <property type="evidence" value="ECO:0007669"/>
    <property type="project" value="UniProtKB-KW"/>
</dbReference>
<accession>A0A7S3Z7Z6</accession>
<protein>
    <submittedName>
        <fullName evidence="3">Uncharacterized protein</fullName>
    </submittedName>
</protein>
<dbReference type="GO" id="GO:0007165">
    <property type="term" value="P:signal transduction"/>
    <property type="evidence" value="ECO:0007669"/>
    <property type="project" value="InterPro"/>
</dbReference>
<name>A0A7S3Z7Z6_9EUKA</name>
<dbReference type="Pfam" id="PF00071">
    <property type="entry name" value="Ras"/>
    <property type="match status" value="1"/>
</dbReference>
<dbReference type="GO" id="GO:0003924">
    <property type="term" value="F:GTPase activity"/>
    <property type="evidence" value="ECO:0007669"/>
    <property type="project" value="InterPro"/>
</dbReference>